<evidence type="ECO:0000256" key="1">
    <source>
        <dbReference type="SAM" id="MobiDB-lite"/>
    </source>
</evidence>
<dbReference type="AlphaFoldDB" id="A0A433D3R4"/>
<sequence length="307" mass="31976">MAKHFSPPVLTVPTEIFLAIASFLTTGQLLRLAQVTKILRAVVFDAGPLWEDLDLKGMTRLTDENVRMGGDGGGDSGECLDRVCQALSVPLRNIKVNISPLLPISLSPPYHPVSSATSPLSLATASSSSTSPTQARTLPRMSSSPFSAPAQIYAPSTSATAPTPHSLLSPPSSSASPRSPIRPTSRTSKNLISSRTVASPNTSSATTKGSSKPFVRPLQPSLPPFTCKNVAPTPAAARTHHLKPTPTPHRKRTFINAITARAILLPSQLPAQTVAPIHGPTSASYASLSATGVSVSTASNVLAVTVT</sequence>
<evidence type="ECO:0000313" key="3">
    <source>
        <dbReference type="EMBL" id="RUP45478.1"/>
    </source>
</evidence>
<keyword evidence="4" id="KW-1185">Reference proteome</keyword>
<feature type="region of interest" description="Disordered" evidence="1">
    <location>
        <begin position="115"/>
        <end position="220"/>
    </location>
</feature>
<dbReference type="InterPro" id="IPR001810">
    <property type="entry name" value="F-box_dom"/>
</dbReference>
<feature type="compositionally biased region" description="Polar residues" evidence="1">
    <location>
        <begin position="189"/>
        <end position="210"/>
    </location>
</feature>
<comment type="caution">
    <text evidence="3">The sequence shown here is derived from an EMBL/GenBank/DDBJ whole genome shotgun (WGS) entry which is preliminary data.</text>
</comment>
<feature type="compositionally biased region" description="Low complexity" evidence="1">
    <location>
        <begin position="115"/>
        <end position="133"/>
    </location>
</feature>
<protein>
    <recommendedName>
        <fullName evidence="2">F-box domain-containing protein</fullName>
    </recommendedName>
</protein>
<evidence type="ECO:0000313" key="4">
    <source>
        <dbReference type="Proteomes" id="UP000268093"/>
    </source>
</evidence>
<accession>A0A433D3R4</accession>
<dbReference type="PROSITE" id="PS50181">
    <property type="entry name" value="FBOX"/>
    <property type="match status" value="1"/>
</dbReference>
<reference evidence="3 4" key="1">
    <citation type="journal article" date="2018" name="New Phytol.">
        <title>Phylogenomics of Endogonaceae and evolution of mycorrhizas within Mucoromycota.</title>
        <authorList>
            <person name="Chang Y."/>
            <person name="Desiro A."/>
            <person name="Na H."/>
            <person name="Sandor L."/>
            <person name="Lipzen A."/>
            <person name="Clum A."/>
            <person name="Barry K."/>
            <person name="Grigoriev I.V."/>
            <person name="Martin F.M."/>
            <person name="Stajich J.E."/>
            <person name="Smith M.E."/>
            <person name="Bonito G."/>
            <person name="Spatafora J.W."/>
        </authorList>
    </citation>
    <scope>NUCLEOTIDE SEQUENCE [LARGE SCALE GENOMIC DNA]</scope>
    <source>
        <strain evidence="3 4">GMNB39</strain>
    </source>
</reference>
<dbReference type="Proteomes" id="UP000268093">
    <property type="component" value="Unassembled WGS sequence"/>
</dbReference>
<dbReference type="Gene3D" id="3.80.10.10">
    <property type="entry name" value="Ribonuclease Inhibitor"/>
    <property type="match status" value="1"/>
</dbReference>
<proteinExistence type="predicted"/>
<feature type="compositionally biased region" description="Low complexity" evidence="1">
    <location>
        <begin position="160"/>
        <end position="188"/>
    </location>
</feature>
<name>A0A433D3R4_9FUNG</name>
<feature type="compositionally biased region" description="Polar residues" evidence="1">
    <location>
        <begin position="134"/>
        <end position="146"/>
    </location>
</feature>
<dbReference type="Pfam" id="PF12937">
    <property type="entry name" value="F-box-like"/>
    <property type="match status" value="1"/>
</dbReference>
<feature type="domain" description="F-box" evidence="2">
    <location>
        <begin position="6"/>
        <end position="53"/>
    </location>
</feature>
<evidence type="ECO:0000259" key="2">
    <source>
        <dbReference type="PROSITE" id="PS50181"/>
    </source>
</evidence>
<dbReference type="EMBL" id="RBNI01007219">
    <property type="protein sequence ID" value="RUP45478.1"/>
    <property type="molecule type" value="Genomic_DNA"/>
</dbReference>
<gene>
    <name evidence="3" type="ORF">BC936DRAFT_148120</name>
</gene>
<dbReference type="InterPro" id="IPR036047">
    <property type="entry name" value="F-box-like_dom_sf"/>
</dbReference>
<organism evidence="3 4">
    <name type="scientific">Jimgerdemannia flammicorona</name>
    <dbReference type="NCBI Taxonomy" id="994334"/>
    <lineage>
        <taxon>Eukaryota</taxon>
        <taxon>Fungi</taxon>
        <taxon>Fungi incertae sedis</taxon>
        <taxon>Mucoromycota</taxon>
        <taxon>Mucoromycotina</taxon>
        <taxon>Endogonomycetes</taxon>
        <taxon>Endogonales</taxon>
        <taxon>Endogonaceae</taxon>
        <taxon>Jimgerdemannia</taxon>
    </lineage>
</organism>
<dbReference type="InterPro" id="IPR032675">
    <property type="entry name" value="LRR_dom_sf"/>
</dbReference>
<dbReference type="SUPFAM" id="SSF81383">
    <property type="entry name" value="F-box domain"/>
    <property type="match status" value="1"/>
</dbReference>